<dbReference type="EMBL" id="GBXM01090987">
    <property type="protein sequence ID" value="JAH17590.1"/>
    <property type="molecule type" value="Transcribed_RNA"/>
</dbReference>
<proteinExistence type="predicted"/>
<protein>
    <submittedName>
        <fullName evidence="1">Uncharacterized protein</fullName>
    </submittedName>
</protein>
<sequence>MRRLKGGSYLQPEGTSVVCVSALVFPPSPSED</sequence>
<reference evidence="1" key="1">
    <citation type="submission" date="2014-11" db="EMBL/GenBank/DDBJ databases">
        <authorList>
            <person name="Amaro Gonzalez C."/>
        </authorList>
    </citation>
    <scope>NUCLEOTIDE SEQUENCE</scope>
</reference>
<organism evidence="1">
    <name type="scientific">Anguilla anguilla</name>
    <name type="common">European freshwater eel</name>
    <name type="synonym">Muraena anguilla</name>
    <dbReference type="NCBI Taxonomy" id="7936"/>
    <lineage>
        <taxon>Eukaryota</taxon>
        <taxon>Metazoa</taxon>
        <taxon>Chordata</taxon>
        <taxon>Craniata</taxon>
        <taxon>Vertebrata</taxon>
        <taxon>Euteleostomi</taxon>
        <taxon>Actinopterygii</taxon>
        <taxon>Neopterygii</taxon>
        <taxon>Teleostei</taxon>
        <taxon>Anguilliformes</taxon>
        <taxon>Anguillidae</taxon>
        <taxon>Anguilla</taxon>
    </lineage>
</organism>
<accession>A0A0E9QMQ6</accession>
<dbReference type="AlphaFoldDB" id="A0A0E9QMQ6"/>
<reference evidence="1" key="2">
    <citation type="journal article" date="2015" name="Fish Shellfish Immunol.">
        <title>Early steps in the European eel (Anguilla anguilla)-Vibrio vulnificus interaction in the gills: Role of the RtxA13 toxin.</title>
        <authorList>
            <person name="Callol A."/>
            <person name="Pajuelo D."/>
            <person name="Ebbesson L."/>
            <person name="Teles M."/>
            <person name="MacKenzie S."/>
            <person name="Amaro C."/>
        </authorList>
    </citation>
    <scope>NUCLEOTIDE SEQUENCE</scope>
</reference>
<name>A0A0E9QMQ6_ANGAN</name>
<evidence type="ECO:0000313" key="1">
    <source>
        <dbReference type="EMBL" id="JAH17590.1"/>
    </source>
</evidence>